<proteinExistence type="inferred from homology"/>
<evidence type="ECO:0000256" key="10">
    <source>
        <dbReference type="SAM" id="MobiDB-lite"/>
    </source>
</evidence>
<dbReference type="NCBIfam" id="TIGR01788">
    <property type="entry name" value="Glu-decarb-GAD"/>
    <property type="match status" value="1"/>
</dbReference>
<evidence type="ECO:0000256" key="6">
    <source>
        <dbReference type="ARBA" id="ARBA00048868"/>
    </source>
</evidence>
<keyword evidence="4 7" id="KW-0663">Pyridoxal phosphate</keyword>
<dbReference type="GO" id="GO:0030170">
    <property type="term" value="F:pyridoxal phosphate binding"/>
    <property type="evidence" value="ECO:0007669"/>
    <property type="project" value="InterPro"/>
</dbReference>
<evidence type="ECO:0000256" key="2">
    <source>
        <dbReference type="ARBA" id="ARBA00009533"/>
    </source>
</evidence>
<dbReference type="Proteomes" id="UP000281474">
    <property type="component" value="Unassembled WGS sequence"/>
</dbReference>
<dbReference type="AlphaFoldDB" id="A0A3L8PUP6"/>
<dbReference type="SUPFAM" id="SSF53383">
    <property type="entry name" value="PLP-dependent transferases"/>
    <property type="match status" value="1"/>
</dbReference>
<dbReference type="FunFam" id="4.10.280.50:FF:000001">
    <property type="entry name" value="Glutamate decarboxylase"/>
    <property type="match status" value="1"/>
</dbReference>
<dbReference type="InterPro" id="IPR002129">
    <property type="entry name" value="PyrdxlP-dep_de-COase"/>
</dbReference>
<feature type="modified residue" description="N6-(pyridoxal phosphate)lysine" evidence="7">
    <location>
        <position position="270"/>
    </location>
</feature>
<dbReference type="Gene3D" id="4.10.280.50">
    <property type="match status" value="1"/>
</dbReference>
<dbReference type="PANTHER" id="PTHR43321:SF3">
    <property type="entry name" value="GLUTAMATE DECARBOXYLASE"/>
    <property type="match status" value="1"/>
</dbReference>
<dbReference type="InterPro" id="IPR010107">
    <property type="entry name" value="Glutamate_decarboxylase"/>
</dbReference>
<evidence type="ECO:0000256" key="8">
    <source>
        <dbReference type="RuleBase" id="RU000382"/>
    </source>
</evidence>
<keyword evidence="12" id="KW-1185">Reference proteome</keyword>
<dbReference type="InterPro" id="IPR015421">
    <property type="entry name" value="PyrdxlP-dep_Trfase_major"/>
</dbReference>
<dbReference type="Gene3D" id="3.40.640.10">
    <property type="entry name" value="Type I PLP-dependent aspartate aminotransferase-like (Major domain)"/>
    <property type="match status" value="1"/>
</dbReference>
<feature type="compositionally biased region" description="Basic and acidic residues" evidence="10">
    <location>
        <begin position="19"/>
        <end position="33"/>
    </location>
</feature>
<dbReference type="EMBL" id="QZEI01000093">
    <property type="protein sequence ID" value="RLV58148.1"/>
    <property type="molecule type" value="Genomic_DNA"/>
</dbReference>
<name>A0A3L8PUP6_9GAMM</name>
<organism evidence="11 12">
    <name type="scientific">Parashewanella curva</name>
    <dbReference type="NCBI Taxonomy" id="2338552"/>
    <lineage>
        <taxon>Bacteria</taxon>
        <taxon>Pseudomonadati</taxon>
        <taxon>Pseudomonadota</taxon>
        <taxon>Gammaproteobacteria</taxon>
        <taxon>Alteromonadales</taxon>
        <taxon>Shewanellaceae</taxon>
        <taxon>Parashewanella</taxon>
    </lineage>
</organism>
<dbReference type="PANTHER" id="PTHR43321">
    <property type="entry name" value="GLUTAMATE DECARBOXYLASE"/>
    <property type="match status" value="1"/>
</dbReference>
<dbReference type="InterPro" id="IPR015424">
    <property type="entry name" value="PyrdxlP-dep_Trfase"/>
</dbReference>
<dbReference type="Gene3D" id="3.90.1150.160">
    <property type="match status" value="1"/>
</dbReference>
<feature type="region of interest" description="Disordered" evidence="10">
    <location>
        <begin position="1"/>
        <end position="34"/>
    </location>
</feature>
<dbReference type="RefSeq" id="WP_121840527.1">
    <property type="nucleotide sequence ID" value="NZ_ML014842.1"/>
</dbReference>
<protein>
    <recommendedName>
        <fullName evidence="3 9">Glutamate decarboxylase</fullName>
        <ecNumber evidence="3 9">4.1.1.15</ecNumber>
    </recommendedName>
</protein>
<dbReference type="OrthoDB" id="9803665at2"/>
<evidence type="ECO:0000256" key="9">
    <source>
        <dbReference type="RuleBase" id="RU361171"/>
    </source>
</evidence>
<comment type="cofactor">
    <cofactor evidence="1 7 8">
        <name>pyridoxal 5'-phosphate</name>
        <dbReference type="ChEBI" id="CHEBI:597326"/>
    </cofactor>
</comment>
<dbReference type="GO" id="GO:0006538">
    <property type="term" value="P:L-glutamate catabolic process"/>
    <property type="evidence" value="ECO:0007669"/>
    <property type="project" value="TreeGrafter"/>
</dbReference>
<dbReference type="GO" id="GO:0004351">
    <property type="term" value="F:glutamate decarboxylase activity"/>
    <property type="evidence" value="ECO:0007669"/>
    <property type="project" value="UniProtKB-EC"/>
</dbReference>
<keyword evidence="5 8" id="KW-0456">Lyase</keyword>
<evidence type="ECO:0000256" key="4">
    <source>
        <dbReference type="ARBA" id="ARBA00022898"/>
    </source>
</evidence>
<dbReference type="Pfam" id="PF00282">
    <property type="entry name" value="Pyridoxal_deC"/>
    <property type="match status" value="1"/>
</dbReference>
<reference evidence="11 12" key="1">
    <citation type="submission" date="2018-09" db="EMBL/GenBank/DDBJ databases">
        <title>Phylogeny of the Shewanellaceae, and recommendation for two new genera, Pseudoshewanella and Parashewanella.</title>
        <authorList>
            <person name="Wang G."/>
        </authorList>
    </citation>
    <scope>NUCLEOTIDE SEQUENCE [LARGE SCALE GENOMIC DNA]</scope>
    <source>
        <strain evidence="11 12">C51</strain>
    </source>
</reference>
<dbReference type="FunFam" id="3.40.640.10:FF:000017">
    <property type="entry name" value="Glutamate decarboxylase"/>
    <property type="match status" value="1"/>
</dbReference>
<comment type="catalytic activity">
    <reaction evidence="6 9">
        <text>L-glutamate + H(+) = 4-aminobutanoate + CO2</text>
        <dbReference type="Rhea" id="RHEA:17785"/>
        <dbReference type="ChEBI" id="CHEBI:15378"/>
        <dbReference type="ChEBI" id="CHEBI:16526"/>
        <dbReference type="ChEBI" id="CHEBI:29985"/>
        <dbReference type="ChEBI" id="CHEBI:59888"/>
        <dbReference type="EC" id="4.1.1.15"/>
    </reaction>
</comment>
<sequence length="458" mass="51662">MLHKKHDSSESSVFSSPESQHELEKHRLPDDSHPSNIIHQLIKDELMLDGNSRQNLATFCQTWFEPEVIDLMSIAIDKNIVDRDEYPQTAEIERRCVNIISNLWNSKETKSAIGTSTTGSSEAAMLGGLSLLRKWQAKRKAQGLSVDKPNLVTGPVQVCWHKFARYWGVTLREVPIEKDQYHLTPERAVAHCDENTIGVVATLGITFTGKYDPVKDIAVALDDFQRQTGHNIPMHVDAASGGFIAPFIQPELEWDFRIDRVRSINASGHKFGLTPLGVGWIMWHEEGDLPDDLIFHVNYLGGNMPDLALNFSRPSGQIIAQYYNFLHLGRKGYAAIHDNCRKVAMFLADEINKMGHFDIIYNGDGGIPALSWKLKPHVKDFTLYDLADRLRNQGWLVPAYSMPANEQETVVQRILVKRGFSFDLASLLLEDYKQAIQHLTAHPVSVSLNENEAGSFKH</sequence>
<evidence type="ECO:0000256" key="1">
    <source>
        <dbReference type="ARBA" id="ARBA00001933"/>
    </source>
</evidence>
<evidence type="ECO:0000313" key="11">
    <source>
        <dbReference type="EMBL" id="RLV58148.1"/>
    </source>
</evidence>
<evidence type="ECO:0000256" key="3">
    <source>
        <dbReference type="ARBA" id="ARBA00012421"/>
    </source>
</evidence>
<comment type="similarity">
    <text evidence="2 8">Belongs to the group II decarboxylase family.</text>
</comment>
<evidence type="ECO:0000256" key="5">
    <source>
        <dbReference type="ARBA" id="ARBA00023239"/>
    </source>
</evidence>
<gene>
    <name evidence="11" type="ORF">D5018_18810</name>
</gene>
<dbReference type="GO" id="GO:0005829">
    <property type="term" value="C:cytosol"/>
    <property type="evidence" value="ECO:0007669"/>
    <property type="project" value="TreeGrafter"/>
</dbReference>
<evidence type="ECO:0000313" key="12">
    <source>
        <dbReference type="Proteomes" id="UP000281474"/>
    </source>
</evidence>
<evidence type="ECO:0000256" key="7">
    <source>
        <dbReference type="PIRSR" id="PIRSR602129-50"/>
    </source>
</evidence>
<comment type="caution">
    <text evidence="11">The sequence shown here is derived from an EMBL/GenBank/DDBJ whole genome shotgun (WGS) entry which is preliminary data.</text>
</comment>
<dbReference type="EC" id="4.1.1.15" evidence="3 9"/>
<accession>A0A3L8PUP6</accession>
<keyword evidence="9" id="KW-0210">Decarboxylase</keyword>